<dbReference type="Proteomes" id="UP000789901">
    <property type="component" value="Unassembled WGS sequence"/>
</dbReference>
<accession>A0ABN7X6D9</accession>
<reference evidence="1 2" key="1">
    <citation type="submission" date="2021-06" db="EMBL/GenBank/DDBJ databases">
        <authorList>
            <person name="Kallberg Y."/>
            <person name="Tangrot J."/>
            <person name="Rosling A."/>
        </authorList>
    </citation>
    <scope>NUCLEOTIDE SEQUENCE [LARGE SCALE GENOMIC DNA]</scope>
    <source>
        <strain evidence="1 2">120-4 pot B 10/14</strain>
    </source>
</reference>
<evidence type="ECO:0000313" key="1">
    <source>
        <dbReference type="EMBL" id="CAG8849170.1"/>
    </source>
</evidence>
<name>A0ABN7X6D9_GIGMA</name>
<comment type="caution">
    <text evidence="1">The sequence shown here is derived from an EMBL/GenBank/DDBJ whole genome shotgun (WGS) entry which is preliminary data.</text>
</comment>
<sequence>EEVIEVTNKQEKQKLSDWVNSNLKGLVYELGLENKVWEIDK</sequence>
<feature type="non-terminal residue" evidence="1">
    <location>
        <position position="41"/>
    </location>
</feature>
<keyword evidence="2" id="KW-1185">Reference proteome</keyword>
<organism evidence="1 2">
    <name type="scientific">Gigaspora margarita</name>
    <dbReference type="NCBI Taxonomy" id="4874"/>
    <lineage>
        <taxon>Eukaryota</taxon>
        <taxon>Fungi</taxon>
        <taxon>Fungi incertae sedis</taxon>
        <taxon>Mucoromycota</taxon>
        <taxon>Glomeromycotina</taxon>
        <taxon>Glomeromycetes</taxon>
        <taxon>Diversisporales</taxon>
        <taxon>Gigasporaceae</taxon>
        <taxon>Gigaspora</taxon>
    </lineage>
</organism>
<dbReference type="EMBL" id="CAJVQB010095081">
    <property type="protein sequence ID" value="CAG8849170.1"/>
    <property type="molecule type" value="Genomic_DNA"/>
</dbReference>
<gene>
    <name evidence="1" type="ORF">GMARGA_LOCUS39565</name>
</gene>
<proteinExistence type="predicted"/>
<protein>
    <submittedName>
        <fullName evidence="1">40995_t:CDS:1</fullName>
    </submittedName>
</protein>
<feature type="non-terminal residue" evidence="1">
    <location>
        <position position="1"/>
    </location>
</feature>
<evidence type="ECO:0000313" key="2">
    <source>
        <dbReference type="Proteomes" id="UP000789901"/>
    </source>
</evidence>